<dbReference type="CDD" id="cd00202">
    <property type="entry name" value="ZnF_GATA"/>
    <property type="match status" value="1"/>
</dbReference>
<dbReference type="VEuPathDB" id="AmoebaDB:ACA1_140720"/>
<dbReference type="SMART" id="SM00401">
    <property type="entry name" value="ZnF_GATA"/>
    <property type="match status" value="1"/>
</dbReference>
<evidence type="ECO:0000313" key="8">
    <source>
        <dbReference type="Proteomes" id="UP000011083"/>
    </source>
</evidence>
<proteinExistence type="predicted"/>
<feature type="region of interest" description="Disordered" evidence="5">
    <location>
        <begin position="177"/>
        <end position="221"/>
    </location>
</feature>
<name>L8GJ17_ACACF</name>
<dbReference type="EMBL" id="KB008128">
    <property type="protein sequence ID" value="ELR12156.1"/>
    <property type="molecule type" value="Genomic_DNA"/>
</dbReference>
<sequence length="221" mass="24634">MNTARPTTTFTPPDQRAQLLEQVSLFANGVRRLSNKMNSQGGLSKSEEGLLDTHMHLLRQKVYQLHGPMVFIPQPPQRHHQQQQQQPQHHLHLQQSLMTQPINRHIAPCSDSPPTTAPRPASPQRRRTKRMFTDRACHHCETRFTSQWRTGPSGPSTLCNACGIRYARQVKLDRARRSSSPAAASSPIAEASPLLSTGATSPQSQPDSPPLARASVHFLLN</sequence>
<keyword evidence="2 4" id="KW-0863">Zinc-finger</keyword>
<keyword evidence="8" id="KW-1185">Reference proteome</keyword>
<feature type="domain" description="GATA-type" evidence="6">
    <location>
        <begin position="131"/>
        <end position="166"/>
    </location>
</feature>
<dbReference type="RefSeq" id="XP_004334169.1">
    <property type="nucleotide sequence ID" value="XM_004334121.1"/>
</dbReference>
<keyword evidence="1" id="KW-0479">Metal-binding</keyword>
<keyword evidence="3" id="KW-0862">Zinc</keyword>
<organism evidence="7 8">
    <name type="scientific">Acanthamoeba castellanii (strain ATCC 30010 / Neff)</name>
    <dbReference type="NCBI Taxonomy" id="1257118"/>
    <lineage>
        <taxon>Eukaryota</taxon>
        <taxon>Amoebozoa</taxon>
        <taxon>Discosea</taxon>
        <taxon>Longamoebia</taxon>
        <taxon>Centramoebida</taxon>
        <taxon>Acanthamoebidae</taxon>
        <taxon>Acanthamoeba</taxon>
    </lineage>
</organism>
<evidence type="ECO:0000256" key="4">
    <source>
        <dbReference type="PROSITE-ProRule" id="PRU00094"/>
    </source>
</evidence>
<dbReference type="PANTHER" id="PTHR45658">
    <property type="entry name" value="GATA TRANSCRIPTION FACTOR"/>
    <property type="match status" value="1"/>
</dbReference>
<dbReference type="GO" id="GO:0008270">
    <property type="term" value="F:zinc ion binding"/>
    <property type="evidence" value="ECO:0007669"/>
    <property type="project" value="UniProtKB-KW"/>
</dbReference>
<protein>
    <submittedName>
        <fullName evidence="7">GATA zinc finger domain containing protein</fullName>
    </submittedName>
</protein>
<dbReference type="InterPro" id="IPR013088">
    <property type="entry name" value="Znf_NHR/GATA"/>
</dbReference>
<dbReference type="GO" id="GO:0043565">
    <property type="term" value="F:sequence-specific DNA binding"/>
    <property type="evidence" value="ECO:0007669"/>
    <property type="project" value="InterPro"/>
</dbReference>
<reference evidence="7 8" key="1">
    <citation type="journal article" date="2013" name="Genome Biol.">
        <title>Genome of Acanthamoeba castellanii highlights extensive lateral gene transfer and early evolution of tyrosine kinase signaling.</title>
        <authorList>
            <person name="Clarke M."/>
            <person name="Lohan A.J."/>
            <person name="Liu B."/>
            <person name="Lagkouvardos I."/>
            <person name="Roy S."/>
            <person name="Zafar N."/>
            <person name="Bertelli C."/>
            <person name="Schilde C."/>
            <person name="Kianianmomeni A."/>
            <person name="Burglin T.R."/>
            <person name="Frech C."/>
            <person name="Turcotte B."/>
            <person name="Kopec K.O."/>
            <person name="Synnott J.M."/>
            <person name="Choo C."/>
            <person name="Paponov I."/>
            <person name="Finkler A."/>
            <person name="Soon Heng Tan C."/>
            <person name="Hutchins A.P."/>
            <person name="Weinmeier T."/>
            <person name="Rattei T."/>
            <person name="Chu J.S."/>
            <person name="Gimenez G."/>
            <person name="Irimia M."/>
            <person name="Rigden D.J."/>
            <person name="Fitzpatrick D.A."/>
            <person name="Lorenzo-Morales J."/>
            <person name="Bateman A."/>
            <person name="Chiu C.H."/>
            <person name="Tang P."/>
            <person name="Hegemann P."/>
            <person name="Fromm H."/>
            <person name="Raoult D."/>
            <person name="Greub G."/>
            <person name="Miranda-Saavedra D."/>
            <person name="Chen N."/>
            <person name="Nash P."/>
            <person name="Ginger M.L."/>
            <person name="Horn M."/>
            <person name="Schaap P."/>
            <person name="Caler L."/>
            <person name="Loftus B."/>
        </authorList>
    </citation>
    <scope>NUCLEOTIDE SEQUENCE [LARGE SCALE GENOMIC DNA]</scope>
    <source>
        <strain evidence="7 8">Neff</strain>
    </source>
</reference>
<accession>L8GJ17</accession>
<feature type="region of interest" description="Disordered" evidence="5">
    <location>
        <begin position="104"/>
        <end position="129"/>
    </location>
</feature>
<dbReference type="GO" id="GO:0006355">
    <property type="term" value="P:regulation of DNA-templated transcription"/>
    <property type="evidence" value="ECO:0007669"/>
    <property type="project" value="InterPro"/>
</dbReference>
<gene>
    <name evidence="7" type="ORF">ACA1_140720</name>
</gene>
<dbReference type="OrthoDB" id="2162994at2759"/>
<feature type="compositionally biased region" description="Low complexity" evidence="5">
    <location>
        <begin position="178"/>
        <end position="193"/>
    </location>
</feature>
<evidence type="ECO:0000256" key="3">
    <source>
        <dbReference type="ARBA" id="ARBA00022833"/>
    </source>
</evidence>
<evidence type="ECO:0000313" key="7">
    <source>
        <dbReference type="EMBL" id="ELR12156.1"/>
    </source>
</evidence>
<dbReference type="PROSITE" id="PS00344">
    <property type="entry name" value="GATA_ZN_FINGER_1"/>
    <property type="match status" value="1"/>
</dbReference>
<dbReference type="KEGG" id="acan:ACA1_140720"/>
<dbReference type="AlphaFoldDB" id="L8GJ17"/>
<dbReference type="Gene3D" id="3.30.50.10">
    <property type="entry name" value="Erythroid Transcription Factor GATA-1, subunit A"/>
    <property type="match status" value="1"/>
</dbReference>
<evidence type="ECO:0000256" key="5">
    <source>
        <dbReference type="SAM" id="MobiDB-lite"/>
    </source>
</evidence>
<evidence type="ECO:0000256" key="1">
    <source>
        <dbReference type="ARBA" id="ARBA00022723"/>
    </source>
</evidence>
<dbReference type="Proteomes" id="UP000011083">
    <property type="component" value="Unassembled WGS sequence"/>
</dbReference>
<feature type="compositionally biased region" description="Polar residues" evidence="5">
    <location>
        <begin position="194"/>
        <end position="206"/>
    </location>
</feature>
<dbReference type="InterPro" id="IPR051140">
    <property type="entry name" value="GATA_TF"/>
</dbReference>
<dbReference type="InterPro" id="IPR000679">
    <property type="entry name" value="Znf_GATA"/>
</dbReference>
<dbReference type="GeneID" id="14912639"/>
<evidence type="ECO:0000259" key="6">
    <source>
        <dbReference type="PROSITE" id="PS50114"/>
    </source>
</evidence>
<evidence type="ECO:0000256" key="2">
    <source>
        <dbReference type="ARBA" id="ARBA00022771"/>
    </source>
</evidence>
<dbReference type="PROSITE" id="PS50114">
    <property type="entry name" value="GATA_ZN_FINGER_2"/>
    <property type="match status" value="1"/>
</dbReference>
<dbReference type="SUPFAM" id="SSF57716">
    <property type="entry name" value="Glucocorticoid receptor-like (DNA-binding domain)"/>
    <property type="match status" value="1"/>
</dbReference>
<dbReference type="Pfam" id="PF00320">
    <property type="entry name" value="GATA"/>
    <property type="match status" value="1"/>
</dbReference>
<dbReference type="PANTHER" id="PTHR45658:SF128">
    <property type="entry name" value="GATA ZINC FINGER DOMAIN-CONTAINING PROTEIN 10-RELATED"/>
    <property type="match status" value="1"/>
</dbReference>